<protein>
    <recommendedName>
        <fullName evidence="6">CHK kinase-like domain-containing protein</fullName>
    </recommendedName>
</protein>
<dbReference type="InterPro" id="IPR023214">
    <property type="entry name" value="HAD_sf"/>
</dbReference>
<dbReference type="Gene3D" id="1.10.150.240">
    <property type="entry name" value="Putative phosphatase, domain 2"/>
    <property type="match status" value="1"/>
</dbReference>
<proteinExistence type="predicted"/>
<dbReference type="NCBIfam" id="TIGR01509">
    <property type="entry name" value="HAD-SF-IA-v3"/>
    <property type="match status" value="1"/>
</dbReference>
<dbReference type="InterPro" id="IPR041492">
    <property type="entry name" value="HAD_2"/>
</dbReference>
<dbReference type="Gene3D" id="3.90.1200.10">
    <property type="match status" value="1"/>
</dbReference>
<organism evidence="5">
    <name type="scientific">viral metagenome</name>
    <dbReference type="NCBI Taxonomy" id="1070528"/>
    <lineage>
        <taxon>unclassified sequences</taxon>
        <taxon>metagenomes</taxon>
        <taxon>organismal metagenomes</taxon>
    </lineage>
</organism>
<keyword evidence="2" id="KW-0479">Metal-binding</keyword>
<dbReference type="EMBL" id="MN740153">
    <property type="protein sequence ID" value="QHT90305.1"/>
    <property type="molecule type" value="Genomic_DNA"/>
</dbReference>
<dbReference type="InterPro" id="IPR011009">
    <property type="entry name" value="Kinase-like_dom_sf"/>
</dbReference>
<dbReference type="InterPro" id="IPR004119">
    <property type="entry name" value="EcKL"/>
</dbReference>
<dbReference type="SFLD" id="SFLDS00003">
    <property type="entry name" value="Haloacid_Dehalogenase"/>
    <property type="match status" value="1"/>
</dbReference>
<dbReference type="PANTHER" id="PTHR46193:SF18">
    <property type="entry name" value="HEXITOL PHOSPHATASE B"/>
    <property type="match status" value="1"/>
</dbReference>
<dbReference type="Pfam" id="PF13419">
    <property type="entry name" value="HAD_2"/>
    <property type="match status" value="1"/>
</dbReference>
<dbReference type="SUPFAM" id="SSF56112">
    <property type="entry name" value="Protein kinase-like (PK-like)"/>
    <property type="match status" value="1"/>
</dbReference>
<dbReference type="AlphaFoldDB" id="A0A6C0ICZ7"/>
<evidence type="ECO:0000256" key="4">
    <source>
        <dbReference type="ARBA" id="ARBA00023277"/>
    </source>
</evidence>
<comment type="cofactor">
    <cofactor evidence="1">
        <name>Mg(2+)</name>
        <dbReference type="ChEBI" id="CHEBI:18420"/>
    </cofactor>
</comment>
<reference evidence="5" key="1">
    <citation type="journal article" date="2020" name="Nature">
        <title>Giant virus diversity and host interactions through global metagenomics.</title>
        <authorList>
            <person name="Schulz F."/>
            <person name="Roux S."/>
            <person name="Paez-Espino D."/>
            <person name="Jungbluth S."/>
            <person name="Walsh D.A."/>
            <person name="Denef V.J."/>
            <person name="McMahon K.D."/>
            <person name="Konstantinidis K.T."/>
            <person name="Eloe-Fadrosh E.A."/>
            <person name="Kyrpides N.C."/>
            <person name="Woyke T."/>
        </authorList>
    </citation>
    <scope>NUCLEOTIDE SEQUENCE</scope>
    <source>
        <strain evidence="5">GVMAG-M-3300023184-68</strain>
    </source>
</reference>
<dbReference type="InterPro" id="IPR036412">
    <property type="entry name" value="HAD-like_sf"/>
</dbReference>
<dbReference type="GO" id="GO:0003824">
    <property type="term" value="F:catalytic activity"/>
    <property type="evidence" value="ECO:0007669"/>
    <property type="project" value="UniProtKB-ARBA"/>
</dbReference>
<sequence length="570" mass="66476">MLTFLFDLDGTLVITDEIYFQVWKTILEEYNIVLTEEIFTTYIQGNNDQSVINSLLGNLHIDKYQLSVTKDTLFIKNMEKLRIIDGVYSFLQKVHEAGYKCGIVTNCNRNVATKIIDKLEIGELVDLVITANDCTQGKPNPEPYLLAITRLNTTHDQCIIFEDSKSGILSAQSVNPKLLIGVETIYDKTELRNHNVQYSITNYVGLDISTVLKYSISAYEDISKKLLYSLNNENISEILIDPVKLKGGFIADVIQFKTSMKDGSFEHHVLKYENTESNNLSKMAKQLELYQREYYFYKIISPHVPIKIPKMRAMFQGNDFIDCGIILEDLLERGFTINLNLNTENIDISLKIVDRMAKMHSKFWNTDLKKRFPELKNTIDPCFCPFIGDFIREKYELFQQKWWKNMNPLQFRKCNEIIANFGNIQKRFSSGNHITFIHGDIKSPNIFYDVQNGNEPYFLDWQHCAMGKGVQDVIFFIIESFDLKQIPIVFGIIKHYYYKKLIEYGVNNYSWKEYEDDLVDAICYVPFFTSIWFGTTPQDELIDKNFPFFFINKMLFLLEHTSVEDTVKNM</sequence>
<dbReference type="InterPro" id="IPR006439">
    <property type="entry name" value="HAD-SF_hydro_IA"/>
</dbReference>
<evidence type="ECO:0000256" key="3">
    <source>
        <dbReference type="ARBA" id="ARBA00022842"/>
    </source>
</evidence>
<dbReference type="InterPro" id="IPR051600">
    <property type="entry name" value="Beta-PGM-like"/>
</dbReference>
<keyword evidence="3" id="KW-0460">Magnesium</keyword>
<accession>A0A6C0ICZ7</accession>
<keyword evidence="4" id="KW-0119">Carbohydrate metabolism</keyword>
<dbReference type="GO" id="GO:0046872">
    <property type="term" value="F:metal ion binding"/>
    <property type="evidence" value="ECO:0007669"/>
    <property type="project" value="UniProtKB-KW"/>
</dbReference>
<dbReference type="Pfam" id="PF02958">
    <property type="entry name" value="EcKL"/>
    <property type="match status" value="1"/>
</dbReference>
<evidence type="ECO:0000313" key="5">
    <source>
        <dbReference type="EMBL" id="QHT90305.1"/>
    </source>
</evidence>
<dbReference type="SFLD" id="SFLDG01129">
    <property type="entry name" value="C1.5:_HAD__Beta-PGM__Phosphata"/>
    <property type="match status" value="1"/>
</dbReference>
<dbReference type="InterPro" id="IPR023198">
    <property type="entry name" value="PGP-like_dom2"/>
</dbReference>
<dbReference type="SUPFAM" id="SSF56784">
    <property type="entry name" value="HAD-like"/>
    <property type="match status" value="1"/>
</dbReference>
<evidence type="ECO:0000256" key="1">
    <source>
        <dbReference type="ARBA" id="ARBA00001946"/>
    </source>
</evidence>
<name>A0A6C0ICZ7_9ZZZZ</name>
<dbReference type="PANTHER" id="PTHR46193">
    <property type="entry name" value="6-PHOSPHOGLUCONATE PHOSPHATASE"/>
    <property type="match status" value="1"/>
</dbReference>
<evidence type="ECO:0000256" key="2">
    <source>
        <dbReference type="ARBA" id="ARBA00022723"/>
    </source>
</evidence>
<dbReference type="Gene3D" id="3.40.50.1000">
    <property type="entry name" value="HAD superfamily/HAD-like"/>
    <property type="match status" value="1"/>
</dbReference>
<evidence type="ECO:0008006" key="6">
    <source>
        <dbReference type="Google" id="ProtNLM"/>
    </source>
</evidence>